<organism evidence="5">
    <name type="scientific">Haemonchus placei</name>
    <name type="common">Barber's pole worm</name>
    <dbReference type="NCBI Taxonomy" id="6290"/>
    <lineage>
        <taxon>Eukaryota</taxon>
        <taxon>Metazoa</taxon>
        <taxon>Ecdysozoa</taxon>
        <taxon>Nematoda</taxon>
        <taxon>Chromadorea</taxon>
        <taxon>Rhabditida</taxon>
        <taxon>Rhabditina</taxon>
        <taxon>Rhabditomorpha</taxon>
        <taxon>Strongyloidea</taxon>
        <taxon>Trichostrongylidae</taxon>
        <taxon>Haemonchus</taxon>
    </lineage>
</organism>
<dbReference type="Proteomes" id="UP000268014">
    <property type="component" value="Unassembled WGS sequence"/>
</dbReference>
<evidence type="ECO:0000256" key="2">
    <source>
        <dbReference type="ARBA" id="ARBA00006218"/>
    </source>
</evidence>
<protein>
    <submittedName>
        <fullName evidence="5">Transport protein particle component, Bet3</fullName>
    </submittedName>
</protein>
<dbReference type="InterPro" id="IPR024096">
    <property type="entry name" value="NO_sig/Golgi_transp_ligand-bd"/>
</dbReference>
<dbReference type="OMA" id="CKEFWTA"/>
<dbReference type="InterPro" id="IPR007194">
    <property type="entry name" value="TRAPP_component"/>
</dbReference>
<dbReference type="InterPro" id="IPR037992">
    <property type="entry name" value="TRAPPC6/Trs33"/>
</dbReference>
<gene>
    <name evidence="3" type="ORF">HPLM_LOCUS18090</name>
</gene>
<comment type="subcellular location">
    <subcellularLocation>
        <location evidence="1">Golgi apparatus</location>
        <location evidence="1">cis-Golgi network</location>
    </subcellularLocation>
</comment>
<reference evidence="5" key="1">
    <citation type="submission" date="2017-02" db="UniProtKB">
        <authorList>
            <consortium name="WormBaseParasite"/>
        </authorList>
    </citation>
    <scope>IDENTIFICATION</scope>
</reference>
<dbReference type="STRING" id="6290.A0A0N4X1B1"/>
<dbReference type="AlphaFoldDB" id="A0A0N4X1B1"/>
<dbReference type="EMBL" id="UZAF01020330">
    <property type="protein sequence ID" value="VDO68884.1"/>
    <property type="molecule type" value="Genomic_DNA"/>
</dbReference>
<dbReference type="Pfam" id="PF04051">
    <property type="entry name" value="TRAPP"/>
    <property type="match status" value="1"/>
</dbReference>
<comment type="similarity">
    <text evidence="2">Belongs to the TRAPP small subunits family. BET3 subfamily.</text>
</comment>
<dbReference type="GO" id="GO:0005801">
    <property type="term" value="C:cis-Golgi network"/>
    <property type="evidence" value="ECO:0007669"/>
    <property type="project" value="TreeGrafter"/>
</dbReference>
<dbReference type="GO" id="GO:0030008">
    <property type="term" value="C:TRAPP complex"/>
    <property type="evidence" value="ECO:0007669"/>
    <property type="project" value="TreeGrafter"/>
</dbReference>
<dbReference type="OrthoDB" id="941624at2759"/>
<evidence type="ECO:0000313" key="4">
    <source>
        <dbReference type="Proteomes" id="UP000268014"/>
    </source>
</evidence>
<dbReference type="CDD" id="cd14944">
    <property type="entry name" value="TRAPPC6A_Trs33"/>
    <property type="match status" value="1"/>
</dbReference>
<dbReference type="Gene3D" id="3.30.1380.20">
    <property type="entry name" value="Trafficking protein particle complex subunit 3"/>
    <property type="match status" value="1"/>
</dbReference>
<dbReference type="GO" id="GO:0006888">
    <property type="term" value="P:endoplasmic reticulum to Golgi vesicle-mediated transport"/>
    <property type="evidence" value="ECO:0007669"/>
    <property type="project" value="TreeGrafter"/>
</dbReference>
<keyword evidence="4" id="KW-1185">Reference proteome</keyword>
<evidence type="ECO:0000313" key="3">
    <source>
        <dbReference type="EMBL" id="VDO68884.1"/>
    </source>
</evidence>
<dbReference type="GO" id="GO:0005802">
    <property type="term" value="C:trans-Golgi network"/>
    <property type="evidence" value="ECO:0007669"/>
    <property type="project" value="TreeGrafter"/>
</dbReference>
<name>A0A0N4X1B1_HAEPC</name>
<sequence>MEVDGQDMGIDKAVVKKTQIKLKMMTIRIVFAGMLCKILRRTDRQIFAPDHRMRHVECIIGIQYLPKRNWATLNAYDRRFLCCRSKMNVQAAFPFDLLHAEIINYTKESEERRNAAKLEWKQVADTCTDLADLDKYDSLVQLAFAHNSYITQLESMGYRVGYVMAERVSKDAPRLLTELEVVKFICKEFWSAMFGKQVDNLRTNHQGVYVVQDNKFCTLRSLAEGQQFVREAGALVTFPCGAVRGALANLNVNAEVTATVETLPAVKFNIQIAQRT</sequence>
<reference evidence="3 4" key="2">
    <citation type="submission" date="2018-11" db="EMBL/GenBank/DDBJ databases">
        <authorList>
            <consortium name="Pathogen Informatics"/>
        </authorList>
    </citation>
    <scope>NUCLEOTIDE SEQUENCE [LARGE SCALE GENOMIC DNA]</scope>
    <source>
        <strain evidence="3 4">MHpl1</strain>
    </source>
</reference>
<proteinExistence type="inferred from homology"/>
<evidence type="ECO:0000256" key="1">
    <source>
        <dbReference type="ARBA" id="ARBA00004222"/>
    </source>
</evidence>
<accession>A0A0N4X1B1</accession>
<dbReference type="PANTHER" id="PTHR12817">
    <property type="entry name" value="TRAFFICKING PROTEIN PARTICLE COMPLEX SUBUNIT 6B"/>
    <property type="match status" value="1"/>
</dbReference>
<dbReference type="FunFam" id="3.30.1380.20:FF:000021">
    <property type="entry name" value="TRansport Protein Particle"/>
    <property type="match status" value="1"/>
</dbReference>
<dbReference type="WBParaSite" id="HPLM_0001809801-mRNA-1">
    <property type="protein sequence ID" value="HPLM_0001809801-mRNA-1"/>
    <property type="gene ID" value="HPLM_0001809801"/>
</dbReference>
<evidence type="ECO:0000313" key="5">
    <source>
        <dbReference type="WBParaSite" id="HPLM_0001809801-mRNA-1"/>
    </source>
</evidence>
<dbReference type="PANTHER" id="PTHR12817:SF0">
    <property type="entry name" value="GEO08327P1"/>
    <property type="match status" value="1"/>
</dbReference>
<dbReference type="SUPFAM" id="SSF111126">
    <property type="entry name" value="Ligand-binding domain in the NO signalling and Golgi transport"/>
    <property type="match status" value="1"/>
</dbReference>